<organism evidence="1 2">
    <name type="scientific">Streptomyces coryli</name>
    <dbReference type="NCBI Taxonomy" id="1128680"/>
    <lineage>
        <taxon>Bacteria</taxon>
        <taxon>Bacillati</taxon>
        <taxon>Actinomycetota</taxon>
        <taxon>Actinomycetes</taxon>
        <taxon>Kitasatosporales</taxon>
        <taxon>Streptomycetaceae</taxon>
        <taxon>Streptomyces</taxon>
    </lineage>
</organism>
<name>A0A6G4UFC0_9ACTN</name>
<evidence type="ECO:0000313" key="1">
    <source>
        <dbReference type="EMBL" id="NGN70498.1"/>
    </source>
</evidence>
<evidence type="ECO:0000313" key="2">
    <source>
        <dbReference type="Proteomes" id="UP000481583"/>
    </source>
</evidence>
<proteinExistence type="predicted"/>
<comment type="caution">
    <text evidence="1">The sequence shown here is derived from an EMBL/GenBank/DDBJ whole genome shotgun (WGS) entry which is preliminary data.</text>
</comment>
<reference evidence="1 2" key="1">
    <citation type="submission" date="2020-02" db="EMBL/GenBank/DDBJ databases">
        <title>Whole-genome analyses of novel actinobacteria.</title>
        <authorList>
            <person name="Sahin N."/>
        </authorList>
    </citation>
    <scope>NUCLEOTIDE SEQUENCE [LARGE SCALE GENOMIC DNA]</scope>
    <source>
        <strain evidence="1 2">A7024</strain>
    </source>
</reference>
<dbReference type="Proteomes" id="UP000481583">
    <property type="component" value="Unassembled WGS sequence"/>
</dbReference>
<keyword evidence="2" id="KW-1185">Reference proteome</keyword>
<dbReference type="RefSeq" id="WP_165246267.1">
    <property type="nucleotide sequence ID" value="NZ_JAAKZV010000588.1"/>
</dbReference>
<accession>A0A6G4UFC0</accession>
<dbReference type="InterPro" id="IPR012349">
    <property type="entry name" value="Split_barrel_FMN-bd"/>
</dbReference>
<sequence>MFIRDRNVPIWYVYEPGGELWILTGNDSAKAKAAASAGRASVMAQRLEPTVRYVTVEGPVTIEPGTPEQLREVSERYLPPEAVEEYIKFSEENLSENVVIRLRPEKWLSADMGSW</sequence>
<gene>
    <name evidence="1" type="ORF">G5C51_42325</name>
</gene>
<dbReference type="SUPFAM" id="SSF50475">
    <property type="entry name" value="FMN-binding split barrel"/>
    <property type="match status" value="1"/>
</dbReference>
<protein>
    <submittedName>
        <fullName evidence="1">Pyridoxamine 5'-phosphate oxidase family protein</fullName>
    </submittedName>
</protein>
<dbReference type="AlphaFoldDB" id="A0A6G4UFC0"/>
<dbReference type="Gene3D" id="2.30.110.10">
    <property type="entry name" value="Electron Transport, Fmn-binding Protein, Chain A"/>
    <property type="match status" value="1"/>
</dbReference>
<dbReference type="EMBL" id="JAAKZV010000588">
    <property type="protein sequence ID" value="NGN70498.1"/>
    <property type="molecule type" value="Genomic_DNA"/>
</dbReference>